<dbReference type="Pfam" id="PF00535">
    <property type="entry name" value="Glycos_transf_2"/>
    <property type="match status" value="1"/>
</dbReference>
<feature type="domain" description="Glycosyltransferase 2-like" evidence="2">
    <location>
        <begin position="7"/>
        <end position="61"/>
    </location>
</feature>
<sequence length="71" mass="7656">MNAPLAALAIPYDAIEAIVVDDGSTDGTAGILEAFTAGNHRVRILRQEDQDRSRRKEQGLSHPPGRRGLCS</sequence>
<keyword evidence="3" id="KW-0808">Transferase</keyword>
<dbReference type="AlphaFoldDB" id="A0A943Z8I4"/>
<comment type="caution">
    <text evidence="3">The sequence shown here is derived from an EMBL/GenBank/DDBJ whole genome shotgun (WGS) entry which is preliminary data.</text>
</comment>
<accession>A0A943Z8I4</accession>
<gene>
    <name evidence="3" type="ORF">KH142_10100</name>
</gene>
<dbReference type="SUPFAM" id="SSF53448">
    <property type="entry name" value="Nucleotide-diphospho-sugar transferases"/>
    <property type="match status" value="1"/>
</dbReference>
<evidence type="ECO:0000256" key="1">
    <source>
        <dbReference type="SAM" id="MobiDB-lite"/>
    </source>
</evidence>
<dbReference type="InterPro" id="IPR001173">
    <property type="entry name" value="Glyco_trans_2-like"/>
</dbReference>
<proteinExistence type="predicted"/>
<dbReference type="Proteomes" id="UP000727506">
    <property type="component" value="Unassembled WGS sequence"/>
</dbReference>
<evidence type="ECO:0000313" key="3">
    <source>
        <dbReference type="EMBL" id="MBS6941794.1"/>
    </source>
</evidence>
<protein>
    <submittedName>
        <fullName evidence="3">Glycosyltransferase</fullName>
        <ecNumber evidence="3">2.4.-.-</ecNumber>
    </submittedName>
</protein>
<evidence type="ECO:0000313" key="4">
    <source>
        <dbReference type="Proteomes" id="UP000727506"/>
    </source>
</evidence>
<dbReference type="EC" id="2.4.-.-" evidence="3"/>
<name>A0A943Z8I4_9ACTN</name>
<dbReference type="Gene3D" id="3.90.550.10">
    <property type="entry name" value="Spore Coat Polysaccharide Biosynthesis Protein SpsA, Chain A"/>
    <property type="match status" value="1"/>
</dbReference>
<feature type="compositionally biased region" description="Basic and acidic residues" evidence="1">
    <location>
        <begin position="45"/>
        <end position="59"/>
    </location>
</feature>
<keyword evidence="3" id="KW-0328">Glycosyltransferase</keyword>
<dbReference type="EMBL" id="JAGZSV010000314">
    <property type="protein sequence ID" value="MBS6941794.1"/>
    <property type="molecule type" value="Genomic_DNA"/>
</dbReference>
<dbReference type="InterPro" id="IPR029044">
    <property type="entry name" value="Nucleotide-diphossugar_trans"/>
</dbReference>
<organism evidence="3 4">
    <name type="scientific">Slackia piriformis</name>
    <dbReference type="NCBI Taxonomy" id="626934"/>
    <lineage>
        <taxon>Bacteria</taxon>
        <taxon>Bacillati</taxon>
        <taxon>Actinomycetota</taxon>
        <taxon>Coriobacteriia</taxon>
        <taxon>Eggerthellales</taxon>
        <taxon>Eggerthellaceae</taxon>
        <taxon>Slackia</taxon>
    </lineage>
</organism>
<dbReference type="CDD" id="cd00761">
    <property type="entry name" value="Glyco_tranf_GTA_type"/>
    <property type="match status" value="1"/>
</dbReference>
<dbReference type="GO" id="GO:0016757">
    <property type="term" value="F:glycosyltransferase activity"/>
    <property type="evidence" value="ECO:0007669"/>
    <property type="project" value="UniProtKB-KW"/>
</dbReference>
<evidence type="ECO:0000259" key="2">
    <source>
        <dbReference type="Pfam" id="PF00535"/>
    </source>
</evidence>
<reference evidence="3" key="1">
    <citation type="submission" date="2021-02" db="EMBL/GenBank/DDBJ databases">
        <title>Infant gut strain persistence is associated with maternal origin, phylogeny, and functional potential including surface adhesion and iron acquisition.</title>
        <authorList>
            <person name="Lou Y.C."/>
        </authorList>
    </citation>
    <scope>NUCLEOTIDE SEQUENCE</scope>
    <source>
        <strain evidence="3">L2_039_000G1_dasL2_039_000G1_concoct_11</strain>
    </source>
</reference>
<feature type="region of interest" description="Disordered" evidence="1">
    <location>
        <begin position="43"/>
        <end position="71"/>
    </location>
</feature>